<reference evidence="3" key="2">
    <citation type="submission" date="2021-02" db="EMBL/GenBank/DDBJ databases">
        <authorList>
            <person name="Kimball J.A."/>
            <person name="Haas M.W."/>
            <person name="Macchietto M."/>
            <person name="Kono T."/>
            <person name="Duquette J."/>
            <person name="Shao M."/>
        </authorList>
    </citation>
    <scope>NUCLEOTIDE SEQUENCE</scope>
    <source>
        <tissue evidence="3">Fresh leaf tissue</tissue>
    </source>
</reference>
<dbReference type="Proteomes" id="UP000729402">
    <property type="component" value="Unassembled WGS sequence"/>
</dbReference>
<keyword evidence="2" id="KW-1133">Transmembrane helix</keyword>
<evidence type="ECO:0000256" key="2">
    <source>
        <dbReference type="SAM" id="Phobius"/>
    </source>
</evidence>
<keyword evidence="2" id="KW-0472">Membrane</keyword>
<sequence>MFVHGCARDPAPHVVELILFRGVAVVLGAFTSGAGRRVRAVDRRDRRFQGEDGREPEETLSRGETSKIH</sequence>
<evidence type="ECO:0000313" key="4">
    <source>
        <dbReference type="Proteomes" id="UP000729402"/>
    </source>
</evidence>
<accession>A0A8J5W4G4</accession>
<comment type="caution">
    <text evidence="3">The sequence shown here is derived from an EMBL/GenBank/DDBJ whole genome shotgun (WGS) entry which is preliminary data.</text>
</comment>
<evidence type="ECO:0000256" key="1">
    <source>
        <dbReference type="SAM" id="MobiDB-lite"/>
    </source>
</evidence>
<organism evidence="3 4">
    <name type="scientific">Zizania palustris</name>
    <name type="common">Northern wild rice</name>
    <dbReference type="NCBI Taxonomy" id="103762"/>
    <lineage>
        <taxon>Eukaryota</taxon>
        <taxon>Viridiplantae</taxon>
        <taxon>Streptophyta</taxon>
        <taxon>Embryophyta</taxon>
        <taxon>Tracheophyta</taxon>
        <taxon>Spermatophyta</taxon>
        <taxon>Magnoliopsida</taxon>
        <taxon>Liliopsida</taxon>
        <taxon>Poales</taxon>
        <taxon>Poaceae</taxon>
        <taxon>BOP clade</taxon>
        <taxon>Oryzoideae</taxon>
        <taxon>Oryzeae</taxon>
        <taxon>Zizaniinae</taxon>
        <taxon>Zizania</taxon>
    </lineage>
</organism>
<feature type="transmembrane region" description="Helical" evidence="2">
    <location>
        <begin position="18"/>
        <end position="38"/>
    </location>
</feature>
<dbReference type="AlphaFoldDB" id="A0A8J5W4G4"/>
<keyword evidence="4" id="KW-1185">Reference proteome</keyword>
<reference evidence="3" key="1">
    <citation type="journal article" date="2021" name="bioRxiv">
        <title>Whole Genome Assembly and Annotation of Northern Wild Rice, Zizania palustris L., Supports a Whole Genome Duplication in the Zizania Genus.</title>
        <authorList>
            <person name="Haas M."/>
            <person name="Kono T."/>
            <person name="Macchietto M."/>
            <person name="Millas R."/>
            <person name="McGilp L."/>
            <person name="Shao M."/>
            <person name="Duquette J."/>
            <person name="Hirsch C.N."/>
            <person name="Kimball J."/>
        </authorList>
    </citation>
    <scope>NUCLEOTIDE SEQUENCE</scope>
    <source>
        <tissue evidence="3">Fresh leaf tissue</tissue>
    </source>
</reference>
<feature type="region of interest" description="Disordered" evidence="1">
    <location>
        <begin position="45"/>
        <end position="69"/>
    </location>
</feature>
<dbReference type="EMBL" id="JAAALK010000282">
    <property type="protein sequence ID" value="KAG8078513.1"/>
    <property type="molecule type" value="Genomic_DNA"/>
</dbReference>
<proteinExistence type="predicted"/>
<evidence type="ECO:0000313" key="3">
    <source>
        <dbReference type="EMBL" id="KAG8078513.1"/>
    </source>
</evidence>
<protein>
    <submittedName>
        <fullName evidence="3">Uncharacterized protein</fullName>
    </submittedName>
</protein>
<name>A0A8J5W4G4_ZIZPA</name>
<gene>
    <name evidence="3" type="ORF">GUJ93_ZPchr0007g5177</name>
</gene>
<keyword evidence="2" id="KW-0812">Transmembrane</keyword>